<comment type="caution">
    <text evidence="1">The sequence shown here is derived from an EMBL/GenBank/DDBJ whole genome shotgun (WGS) entry which is preliminary data.</text>
</comment>
<reference evidence="1" key="1">
    <citation type="journal article" date="2021" name="Nat. Commun.">
        <title>Genetic determinants of endophytism in the Arabidopsis root mycobiome.</title>
        <authorList>
            <person name="Mesny F."/>
            <person name="Miyauchi S."/>
            <person name="Thiergart T."/>
            <person name="Pickel B."/>
            <person name="Atanasova L."/>
            <person name="Karlsson M."/>
            <person name="Huettel B."/>
            <person name="Barry K.W."/>
            <person name="Haridas S."/>
            <person name="Chen C."/>
            <person name="Bauer D."/>
            <person name="Andreopoulos W."/>
            <person name="Pangilinan J."/>
            <person name="LaButti K."/>
            <person name="Riley R."/>
            <person name="Lipzen A."/>
            <person name="Clum A."/>
            <person name="Drula E."/>
            <person name="Henrissat B."/>
            <person name="Kohler A."/>
            <person name="Grigoriev I.V."/>
            <person name="Martin F.M."/>
            <person name="Hacquard S."/>
        </authorList>
    </citation>
    <scope>NUCLEOTIDE SEQUENCE</scope>
    <source>
        <strain evidence="1">MPI-CAGE-AT-0021</strain>
    </source>
</reference>
<evidence type="ECO:0000313" key="2">
    <source>
        <dbReference type="Proteomes" id="UP000717696"/>
    </source>
</evidence>
<evidence type="ECO:0000313" key="1">
    <source>
        <dbReference type="EMBL" id="KAH7123349.1"/>
    </source>
</evidence>
<gene>
    <name evidence="1" type="ORF">B0J13DRAFT_566458</name>
</gene>
<keyword evidence="2" id="KW-1185">Reference proteome</keyword>
<dbReference type="AlphaFoldDB" id="A0A9P9IL50"/>
<accession>A0A9P9IL50</accession>
<dbReference type="Proteomes" id="UP000717696">
    <property type="component" value="Unassembled WGS sequence"/>
</dbReference>
<name>A0A9P9IL50_9HYPO</name>
<organism evidence="1 2">
    <name type="scientific">Dactylonectria estremocensis</name>
    <dbReference type="NCBI Taxonomy" id="1079267"/>
    <lineage>
        <taxon>Eukaryota</taxon>
        <taxon>Fungi</taxon>
        <taxon>Dikarya</taxon>
        <taxon>Ascomycota</taxon>
        <taxon>Pezizomycotina</taxon>
        <taxon>Sordariomycetes</taxon>
        <taxon>Hypocreomycetidae</taxon>
        <taxon>Hypocreales</taxon>
        <taxon>Nectriaceae</taxon>
        <taxon>Dactylonectria</taxon>
    </lineage>
</organism>
<proteinExistence type="predicted"/>
<sequence>MLLLALVARVDRTLAPSAGRALRLRTWAGVRLRLAHRLLDHGRLADSRGRRDDRRGDGSSRCRLNLSRCGTDKLGDSLGTSVQLCHGPRNLALFRTAVDGGGDGWATDV</sequence>
<dbReference type="EMBL" id="JAGMUU010000025">
    <property type="protein sequence ID" value="KAH7123349.1"/>
    <property type="molecule type" value="Genomic_DNA"/>
</dbReference>
<protein>
    <submittedName>
        <fullName evidence="1">Uncharacterized protein</fullName>
    </submittedName>
</protein>